<dbReference type="AlphaFoldDB" id="A0ABD2KC22"/>
<reference evidence="1 2" key="1">
    <citation type="submission" date="2024-10" db="EMBL/GenBank/DDBJ databases">
        <authorList>
            <person name="Kim D."/>
        </authorList>
    </citation>
    <scope>NUCLEOTIDE SEQUENCE [LARGE SCALE GENOMIC DNA]</scope>
    <source>
        <strain evidence="1">BH-2024</strain>
    </source>
</reference>
<dbReference type="EMBL" id="JBICBT010000788">
    <property type="protein sequence ID" value="KAL3100472.1"/>
    <property type="molecule type" value="Genomic_DNA"/>
</dbReference>
<protein>
    <submittedName>
        <fullName evidence="1">Uncharacterized protein</fullName>
    </submittedName>
</protein>
<accession>A0ABD2KC22</accession>
<name>A0ABD2KC22_9BILA</name>
<evidence type="ECO:0000313" key="1">
    <source>
        <dbReference type="EMBL" id="KAL3100472.1"/>
    </source>
</evidence>
<gene>
    <name evidence="1" type="ORF">niasHT_021919</name>
</gene>
<comment type="caution">
    <text evidence="1">The sequence shown here is derived from an EMBL/GenBank/DDBJ whole genome shotgun (WGS) entry which is preliminary data.</text>
</comment>
<organism evidence="1 2">
    <name type="scientific">Heterodera trifolii</name>
    <dbReference type="NCBI Taxonomy" id="157864"/>
    <lineage>
        <taxon>Eukaryota</taxon>
        <taxon>Metazoa</taxon>
        <taxon>Ecdysozoa</taxon>
        <taxon>Nematoda</taxon>
        <taxon>Chromadorea</taxon>
        <taxon>Rhabditida</taxon>
        <taxon>Tylenchina</taxon>
        <taxon>Tylenchomorpha</taxon>
        <taxon>Tylenchoidea</taxon>
        <taxon>Heteroderidae</taxon>
        <taxon>Heteroderinae</taxon>
        <taxon>Heterodera</taxon>
    </lineage>
</organism>
<evidence type="ECO:0000313" key="2">
    <source>
        <dbReference type="Proteomes" id="UP001620626"/>
    </source>
</evidence>
<sequence>MMLNGTCFQYFEFFSFKPHKSVPLCLPPNRSSRLHLPVYGTFARRCDPEGVPKCLCGIFTRAFGTPIAPNDDNLSRMDNTMRQLKMFFEPFGIAFTWPKCVGTVEPGLSSEEVDECMDLTCHPRPLSQKEKRTRIVYASRCRVGARVPRRFAARPVHLETDNRQGARRRHTNTLMVKEASTALITDGTKLCRCGEALI</sequence>
<keyword evidence="2" id="KW-1185">Reference proteome</keyword>
<proteinExistence type="predicted"/>
<dbReference type="Proteomes" id="UP001620626">
    <property type="component" value="Unassembled WGS sequence"/>
</dbReference>